<organism evidence="2 3">
    <name type="scientific">Aspergillus hiratsukae</name>
    <dbReference type="NCBI Taxonomy" id="1194566"/>
    <lineage>
        <taxon>Eukaryota</taxon>
        <taxon>Fungi</taxon>
        <taxon>Dikarya</taxon>
        <taxon>Ascomycota</taxon>
        <taxon>Pezizomycotina</taxon>
        <taxon>Eurotiomycetes</taxon>
        <taxon>Eurotiomycetidae</taxon>
        <taxon>Eurotiales</taxon>
        <taxon>Aspergillaceae</taxon>
        <taxon>Aspergillus</taxon>
        <taxon>Aspergillus subgen. Fumigati</taxon>
    </lineage>
</organism>
<dbReference type="EMBL" id="JACBAF010002080">
    <property type="protein sequence ID" value="KAF7168364.1"/>
    <property type="molecule type" value="Genomic_DNA"/>
</dbReference>
<gene>
    <name evidence="2" type="ORF">CNMCM6106_003602</name>
</gene>
<name>A0A8H6Q9M4_9EURO</name>
<feature type="signal peptide" evidence="1">
    <location>
        <begin position="1"/>
        <end position="19"/>
    </location>
</feature>
<keyword evidence="1" id="KW-0732">Signal</keyword>
<evidence type="ECO:0000313" key="2">
    <source>
        <dbReference type="EMBL" id="KAF7168364.1"/>
    </source>
</evidence>
<comment type="caution">
    <text evidence="2">The sequence shown here is derived from an EMBL/GenBank/DDBJ whole genome shotgun (WGS) entry which is preliminary data.</text>
</comment>
<protein>
    <submittedName>
        <fullName evidence="2">Uncharacterized protein</fullName>
    </submittedName>
</protein>
<dbReference type="Proteomes" id="UP000662466">
    <property type="component" value="Unassembled WGS sequence"/>
</dbReference>
<feature type="chain" id="PRO_5034065667" evidence="1">
    <location>
        <begin position="20"/>
        <end position="309"/>
    </location>
</feature>
<evidence type="ECO:0000313" key="3">
    <source>
        <dbReference type="Proteomes" id="UP000662466"/>
    </source>
</evidence>
<evidence type="ECO:0000256" key="1">
    <source>
        <dbReference type="SAM" id="SignalP"/>
    </source>
</evidence>
<proteinExistence type="predicted"/>
<accession>A0A8H6Q9M4</accession>
<reference evidence="2" key="1">
    <citation type="submission" date="2020-06" db="EMBL/GenBank/DDBJ databases">
        <title>Draft genome sequences of strains closely related to Aspergillus parafelis and Aspergillus hiratsukae.</title>
        <authorList>
            <person name="Dos Santos R.A.C."/>
            <person name="Rivero-Menendez O."/>
            <person name="Steenwyk J.L."/>
            <person name="Mead M.E."/>
            <person name="Goldman G.H."/>
            <person name="Alastruey-Izquierdo A."/>
            <person name="Rokas A."/>
        </authorList>
    </citation>
    <scope>NUCLEOTIDE SEQUENCE</scope>
    <source>
        <strain evidence="2">CNM-CM6106</strain>
    </source>
</reference>
<dbReference type="AlphaFoldDB" id="A0A8H6Q9M4"/>
<sequence length="309" mass="33969">MYSMYPLLPLLLTIVPVRSFSLNTPTKHWNYTTASLVSSTSQECKDAYSADIACDDFLLALAVSKEDRWWLPPDFDSASFDRTCTATCQSSLAEYVANVEKRCNKASDAALKTKPGDNWSDLGVQVYVPVVTLGHILQYTLMRSCTKDDDGSYCYVGQSMGYYIDCDCDYTCALAYFWVAHEYPYDDYSFGLHIASTDNAGNRIELISSSVLFDDMQDWSDGWKTVEKCGWTKNDTLPLFSMGMSKKAVEQSTNSTATTATAAGSSMVKSTGVSAVTSASAQTGAGESIRMHVEKWMTLLILAIGVVVL</sequence>